<sequence>MWHPFTGGGRVTALTPEPVMSGQVRRLRCQRGAEGHFDPAAESVKEVAKHRPNSSWRC</sequence>
<evidence type="ECO:0000313" key="1">
    <source>
        <dbReference type="EMBL" id="CAB3396153.1"/>
    </source>
</evidence>
<reference evidence="1 2" key="1">
    <citation type="submission" date="2020-04" db="EMBL/GenBank/DDBJ databases">
        <authorList>
            <person name="Hogendoorn C."/>
        </authorList>
    </citation>
    <scope>NUCLEOTIDE SEQUENCE [LARGE SCALE GENOMIC DNA]</scope>
    <source>
        <strain evidence="1">COOX1</strain>
    </source>
</reference>
<protein>
    <submittedName>
        <fullName evidence="1">Uncharacterized protein</fullName>
    </submittedName>
</protein>
<dbReference type="Proteomes" id="UP000502196">
    <property type="component" value="Chromosome"/>
</dbReference>
<evidence type="ECO:0000313" key="2">
    <source>
        <dbReference type="Proteomes" id="UP000502196"/>
    </source>
</evidence>
<organism evidence="1 2">
    <name type="scientific">Kyrpidia spormannii</name>
    <dbReference type="NCBI Taxonomy" id="2055160"/>
    <lineage>
        <taxon>Bacteria</taxon>
        <taxon>Bacillati</taxon>
        <taxon>Bacillota</taxon>
        <taxon>Bacilli</taxon>
        <taxon>Bacillales</taxon>
        <taxon>Alicyclobacillaceae</taxon>
        <taxon>Kyrpidia</taxon>
    </lineage>
</organism>
<proteinExistence type="predicted"/>
<dbReference type="AlphaFoldDB" id="A0A6F9EGY0"/>
<accession>A0A6F9EGY0</accession>
<gene>
    <name evidence="1" type="ORF">COOX1_3399</name>
</gene>
<name>A0A6F9EGY0_9BACL</name>
<dbReference type="EMBL" id="LR792683">
    <property type="protein sequence ID" value="CAB3396153.1"/>
    <property type="molecule type" value="Genomic_DNA"/>
</dbReference>